<comment type="similarity">
    <text evidence="8">Belongs to the TRAP transporter small permease family.</text>
</comment>
<organism evidence="11">
    <name type="scientific">Uncultured Desulfatiglans sp</name>
    <dbReference type="NCBI Taxonomy" id="1748965"/>
    <lineage>
        <taxon>Bacteria</taxon>
        <taxon>Pseudomonadati</taxon>
        <taxon>Thermodesulfobacteriota</taxon>
        <taxon>Desulfobacteria</taxon>
        <taxon>Desulfatiglandales</taxon>
        <taxon>Desulfatiglandaceae</taxon>
        <taxon>Desulfatiglans</taxon>
        <taxon>environmental samples</taxon>
    </lineage>
</organism>
<dbReference type="InterPro" id="IPR007387">
    <property type="entry name" value="TRAP_DctQ"/>
</dbReference>
<evidence type="ECO:0000256" key="5">
    <source>
        <dbReference type="ARBA" id="ARBA00022692"/>
    </source>
</evidence>
<keyword evidence="5 9" id="KW-0812">Transmembrane</keyword>
<comment type="subcellular location">
    <subcellularLocation>
        <location evidence="1">Cell inner membrane</location>
        <topology evidence="1">Multi-pass membrane protein</topology>
    </subcellularLocation>
</comment>
<keyword evidence="3" id="KW-1003">Cell membrane</keyword>
<accession>A0A653A564</accession>
<reference evidence="11" key="1">
    <citation type="submission" date="2018-07" db="EMBL/GenBank/DDBJ databases">
        <authorList>
            <consortium name="Genoscope - CEA"/>
            <person name="William W."/>
        </authorList>
    </citation>
    <scope>NUCLEOTIDE SEQUENCE</scope>
    <source>
        <strain evidence="11">IK1</strain>
    </source>
</reference>
<dbReference type="GO" id="GO:0005886">
    <property type="term" value="C:plasma membrane"/>
    <property type="evidence" value="ECO:0007669"/>
    <property type="project" value="UniProtKB-SubCell"/>
</dbReference>
<keyword evidence="7 9" id="KW-0472">Membrane</keyword>
<evidence type="ECO:0000259" key="10">
    <source>
        <dbReference type="Pfam" id="PF04290"/>
    </source>
</evidence>
<evidence type="ECO:0000256" key="3">
    <source>
        <dbReference type="ARBA" id="ARBA00022475"/>
    </source>
</evidence>
<feature type="transmembrane region" description="Helical" evidence="9">
    <location>
        <begin position="60"/>
        <end position="77"/>
    </location>
</feature>
<evidence type="ECO:0000256" key="9">
    <source>
        <dbReference type="SAM" id="Phobius"/>
    </source>
</evidence>
<dbReference type="Pfam" id="PF04290">
    <property type="entry name" value="DctQ"/>
    <property type="match status" value="1"/>
</dbReference>
<keyword evidence="6 9" id="KW-1133">Transmembrane helix</keyword>
<protein>
    <submittedName>
        <fullName evidence="11">TRAP transporter, DctQ-like membrane protein</fullName>
    </submittedName>
</protein>
<dbReference type="InterPro" id="IPR055348">
    <property type="entry name" value="DctQ"/>
</dbReference>
<name>A0A653A564_UNCDX</name>
<feature type="transmembrane region" description="Helical" evidence="9">
    <location>
        <begin position="138"/>
        <end position="160"/>
    </location>
</feature>
<keyword evidence="4" id="KW-0997">Cell inner membrane</keyword>
<evidence type="ECO:0000256" key="1">
    <source>
        <dbReference type="ARBA" id="ARBA00004429"/>
    </source>
</evidence>
<sequence>MLRDPLPFMNWTAVKEEIQRINRRLCHAGMLLLLPMMFMTAGDVVGRTFWRAPVSGMVELSSYLLSVFILLGLAYTHQVRGHVRVSVLTSRLPERGRLFLDAVTISLGLLIIGIVAWQGCLIGLHTSAVSDMLRIPQWPFRLLVALGAFLLWLELLIELVDTIGELKRR</sequence>
<evidence type="ECO:0000256" key="8">
    <source>
        <dbReference type="ARBA" id="ARBA00038436"/>
    </source>
</evidence>
<evidence type="ECO:0000256" key="7">
    <source>
        <dbReference type="ARBA" id="ARBA00023136"/>
    </source>
</evidence>
<evidence type="ECO:0000313" key="11">
    <source>
        <dbReference type="EMBL" id="VBB43078.1"/>
    </source>
</evidence>
<evidence type="ECO:0000256" key="2">
    <source>
        <dbReference type="ARBA" id="ARBA00022448"/>
    </source>
</evidence>
<dbReference type="EMBL" id="UPXX01000018">
    <property type="protein sequence ID" value="VBB43078.1"/>
    <property type="molecule type" value="Genomic_DNA"/>
</dbReference>
<evidence type="ECO:0000256" key="4">
    <source>
        <dbReference type="ARBA" id="ARBA00022519"/>
    </source>
</evidence>
<feature type="domain" description="Tripartite ATP-independent periplasmic transporters DctQ component" evidence="10">
    <location>
        <begin position="36"/>
        <end position="162"/>
    </location>
</feature>
<evidence type="ECO:0000256" key="6">
    <source>
        <dbReference type="ARBA" id="ARBA00022989"/>
    </source>
</evidence>
<feature type="transmembrane region" description="Helical" evidence="9">
    <location>
        <begin position="98"/>
        <end position="118"/>
    </location>
</feature>
<keyword evidence="2" id="KW-0813">Transport</keyword>
<dbReference type="AlphaFoldDB" id="A0A653A564"/>
<gene>
    <name evidence="11" type="ORF">TRIP_B250181</name>
</gene>
<feature type="transmembrane region" description="Helical" evidence="9">
    <location>
        <begin position="21"/>
        <end position="40"/>
    </location>
</feature>
<proteinExistence type="inferred from homology"/>
<dbReference type="PANTHER" id="PTHR35011">
    <property type="entry name" value="2,3-DIKETO-L-GULONATE TRAP TRANSPORTER SMALL PERMEASE PROTEIN YIAM"/>
    <property type="match status" value="1"/>
</dbReference>